<sequence>MFNAPPVQKKVLFEFHVGLAALWRQQRLVQTALSCENTRKILRLNYIPLDTRDTDDIDEQIAHHDATIANVQRDFFPHVPLASVQNLFARMKKQLPSSDSTHNQIPPRSKDIIEECYRQLNLRPVSELSAPLQPMTTNHIPFPTILPPCSQALYEPSTGSIFELSTTPISIPSPLNAIDTTPSIITGEHEQVKYNYIPVISWTMYDGMFYSFVLFFLEVIIDAFVDNAGIHLTYNWTISNESSKQIAKDLKCHVDLIRDIIKPWKVDRIIVPPIDFSHSIEIVSDHPDFVVSRVPPRVHEVVRISNGCDNPILYSKHTIRM</sequence>
<dbReference type="EMBL" id="MDYQ01000170">
    <property type="protein sequence ID" value="PRP79803.1"/>
    <property type="molecule type" value="Genomic_DNA"/>
</dbReference>
<dbReference type="InParanoid" id="A0A2P6N787"/>
<reference evidence="1 2" key="1">
    <citation type="journal article" date="2018" name="Genome Biol. Evol.">
        <title>Multiple Roots of Fruiting Body Formation in Amoebozoa.</title>
        <authorList>
            <person name="Hillmann F."/>
            <person name="Forbes G."/>
            <person name="Novohradska S."/>
            <person name="Ferling I."/>
            <person name="Riege K."/>
            <person name="Groth M."/>
            <person name="Westermann M."/>
            <person name="Marz M."/>
            <person name="Spaller T."/>
            <person name="Winckler T."/>
            <person name="Schaap P."/>
            <person name="Glockner G."/>
        </authorList>
    </citation>
    <scope>NUCLEOTIDE SEQUENCE [LARGE SCALE GENOMIC DNA]</scope>
    <source>
        <strain evidence="1 2">Jena</strain>
    </source>
</reference>
<accession>A0A2P6N787</accession>
<organism evidence="1 2">
    <name type="scientific">Planoprotostelium fungivorum</name>
    <dbReference type="NCBI Taxonomy" id="1890364"/>
    <lineage>
        <taxon>Eukaryota</taxon>
        <taxon>Amoebozoa</taxon>
        <taxon>Evosea</taxon>
        <taxon>Variosea</taxon>
        <taxon>Cavosteliida</taxon>
        <taxon>Cavosteliaceae</taxon>
        <taxon>Planoprotostelium</taxon>
    </lineage>
</organism>
<name>A0A2P6N787_9EUKA</name>
<gene>
    <name evidence="1" type="ORF">PROFUN_12557</name>
</gene>
<evidence type="ECO:0000313" key="1">
    <source>
        <dbReference type="EMBL" id="PRP79803.1"/>
    </source>
</evidence>
<dbReference type="AlphaFoldDB" id="A0A2P6N787"/>
<dbReference type="Proteomes" id="UP000241769">
    <property type="component" value="Unassembled WGS sequence"/>
</dbReference>
<protein>
    <submittedName>
        <fullName evidence="1">Uncharacterized protein</fullName>
    </submittedName>
</protein>
<comment type="caution">
    <text evidence="1">The sequence shown here is derived from an EMBL/GenBank/DDBJ whole genome shotgun (WGS) entry which is preliminary data.</text>
</comment>
<evidence type="ECO:0000313" key="2">
    <source>
        <dbReference type="Proteomes" id="UP000241769"/>
    </source>
</evidence>
<proteinExistence type="predicted"/>
<keyword evidence="2" id="KW-1185">Reference proteome</keyword>